<reference evidence="6 7" key="1">
    <citation type="submission" date="2021-02" db="EMBL/GenBank/DDBJ databases">
        <title>A novel species of genus Amphritea isolated from a fishpond in China.</title>
        <authorList>
            <person name="Lu H."/>
        </authorList>
    </citation>
    <scope>NUCLEOTIDE SEQUENCE [LARGE SCALE GENOMIC DNA]</scope>
    <source>
        <strain evidence="6 7">RP18W</strain>
    </source>
</reference>
<organism evidence="6 7">
    <name type="scientific">Amphritea pacifica</name>
    <dbReference type="NCBI Taxonomy" id="2811233"/>
    <lineage>
        <taxon>Bacteria</taxon>
        <taxon>Pseudomonadati</taxon>
        <taxon>Pseudomonadota</taxon>
        <taxon>Gammaproteobacteria</taxon>
        <taxon>Oceanospirillales</taxon>
        <taxon>Oceanospirillaceae</taxon>
        <taxon>Amphritea</taxon>
    </lineage>
</organism>
<feature type="domain" description="Pyrrolo-quinoline quinone repeat" evidence="5">
    <location>
        <begin position="449"/>
        <end position="512"/>
    </location>
</feature>
<proteinExistence type="inferred from homology"/>
<protein>
    <submittedName>
        <fullName evidence="6">PQQ-binding-like beta-propeller repeat protein</fullName>
    </submittedName>
</protein>
<sequence>MILIDGDREVIKIKKLARSIGITSTIALLGVTAVNASSESPNDWPQYHRTSDAWRYSPLDQINSDNINRLKVAWIHQPGDIQMGLQATPIVVDGVAYYIGPNNNVFALEAATGKQIWHYQADLDAIVDEVFYVAASRGVTVGHGNVYIGSLDGRFIALDQKTGKEKWSTQITDQEKCYGCLFSSPPQLAGDVLFGGTTGGDQPTQGKIFAVNAITGERMWTFDILKKDDPQSWPGDSGEVGGSGAWLPGTYDEKTDTIFIGTSNAAPDFYGAEREGDNKYSASLLAIEPKTGKLKWAYQEIPHDVWDYDSAYEALSLNVNGKDVLVHLNKSGYVFVLEKDTGKVENVWPLAENINFVKGIDPKTGELIGRVDMPEGKETTICPYLLGARSWNHGAYNPDTGLWYTNAMEVCNIVVPAPQEHENVGIAGLYLGVSKLVAVPPPGKKASARLDARDPITGRLKWSVDYPLPGLGSVLTTGGNLVFNGDPYGVIHGYNAENGKEIWNFNAGSGLRGGIVSYSVNGKQYILAATGFGSHAPGFMASAFPEVGGLPGGAALVAFTLED</sequence>
<dbReference type="SUPFAM" id="SSF50998">
    <property type="entry name" value="Quinoprotein alcohol dehydrogenase-like"/>
    <property type="match status" value="1"/>
</dbReference>
<dbReference type="InterPro" id="IPR002372">
    <property type="entry name" value="PQQ_rpt_dom"/>
</dbReference>
<evidence type="ECO:0000256" key="2">
    <source>
        <dbReference type="ARBA" id="ARBA00008156"/>
    </source>
</evidence>
<keyword evidence="3" id="KW-0560">Oxidoreductase</keyword>
<evidence type="ECO:0000259" key="5">
    <source>
        <dbReference type="Pfam" id="PF13360"/>
    </source>
</evidence>
<comment type="cofactor">
    <cofactor evidence="1">
        <name>pyrroloquinoline quinone</name>
        <dbReference type="ChEBI" id="CHEBI:58442"/>
    </cofactor>
</comment>
<feature type="domain" description="Pyrrolo-quinoline quinone repeat" evidence="4">
    <location>
        <begin position="44"/>
        <end position="352"/>
    </location>
</feature>
<dbReference type="Proteomes" id="UP000760472">
    <property type="component" value="Unassembled WGS sequence"/>
</dbReference>
<dbReference type="PANTHER" id="PTHR32303">
    <property type="entry name" value="QUINOPROTEIN ALCOHOL DEHYDROGENASE (CYTOCHROME C)"/>
    <property type="match status" value="1"/>
</dbReference>
<evidence type="ECO:0000259" key="4">
    <source>
        <dbReference type="Pfam" id="PF01011"/>
    </source>
</evidence>
<dbReference type="PANTHER" id="PTHR32303:SF20">
    <property type="entry name" value="QUINOPROTEIN ETHANOL DEHYDROGENASE"/>
    <property type="match status" value="1"/>
</dbReference>
<comment type="similarity">
    <text evidence="2">Belongs to the bacterial PQQ dehydrogenase family.</text>
</comment>
<name>A0ABS2WA14_9GAMM</name>
<gene>
    <name evidence="6" type="ORF">JW498_13245</name>
</gene>
<evidence type="ECO:0000313" key="6">
    <source>
        <dbReference type="EMBL" id="MBN0988332.1"/>
    </source>
</evidence>
<dbReference type="EMBL" id="JAFFZP010000020">
    <property type="protein sequence ID" value="MBN0988332.1"/>
    <property type="molecule type" value="Genomic_DNA"/>
</dbReference>
<comment type="caution">
    <text evidence="6">The sequence shown here is derived from an EMBL/GenBank/DDBJ whole genome shotgun (WGS) entry which is preliminary data.</text>
</comment>
<keyword evidence="7" id="KW-1185">Reference proteome</keyword>
<dbReference type="Pfam" id="PF01011">
    <property type="entry name" value="PQQ"/>
    <property type="match status" value="1"/>
</dbReference>
<dbReference type="Gene3D" id="2.140.10.10">
    <property type="entry name" value="Quinoprotein alcohol dehydrogenase-like superfamily"/>
    <property type="match status" value="1"/>
</dbReference>
<dbReference type="InterPro" id="IPR018391">
    <property type="entry name" value="PQQ_b-propeller_rpt"/>
</dbReference>
<dbReference type="InterPro" id="IPR011047">
    <property type="entry name" value="Quinoprotein_ADH-like_sf"/>
</dbReference>
<evidence type="ECO:0000313" key="7">
    <source>
        <dbReference type="Proteomes" id="UP000760472"/>
    </source>
</evidence>
<dbReference type="SMART" id="SM00564">
    <property type="entry name" value="PQQ"/>
    <property type="match status" value="5"/>
</dbReference>
<evidence type="ECO:0000256" key="3">
    <source>
        <dbReference type="ARBA" id="ARBA00023002"/>
    </source>
</evidence>
<dbReference type="Pfam" id="PF13360">
    <property type="entry name" value="PQQ_2"/>
    <property type="match status" value="1"/>
</dbReference>
<accession>A0ABS2WA14</accession>
<evidence type="ECO:0000256" key="1">
    <source>
        <dbReference type="ARBA" id="ARBA00001931"/>
    </source>
</evidence>